<evidence type="ECO:0000256" key="6">
    <source>
        <dbReference type="ARBA" id="ARBA00047899"/>
    </source>
</evidence>
<dbReference type="PROSITE" id="PS50290">
    <property type="entry name" value="PI3_4_KINASE_3"/>
    <property type="match status" value="1"/>
</dbReference>
<dbReference type="InterPro" id="IPR014009">
    <property type="entry name" value="PIK_FAT"/>
</dbReference>
<dbReference type="SMART" id="SM01342">
    <property type="entry name" value="TAN"/>
    <property type="match status" value="1"/>
</dbReference>
<dbReference type="Gene3D" id="1.10.1070.11">
    <property type="entry name" value="Phosphatidylinositol 3-/4-kinase, catalytic domain"/>
    <property type="match status" value="1"/>
</dbReference>
<evidence type="ECO:0000313" key="10">
    <source>
        <dbReference type="EMBL" id="KAG2457109.1"/>
    </source>
</evidence>
<evidence type="ECO:0000259" key="9">
    <source>
        <dbReference type="PROSITE" id="PS51190"/>
    </source>
</evidence>
<name>A0A8X8BJE3_POLSE</name>
<keyword evidence="10" id="KW-0808">Transferase</keyword>
<keyword evidence="11" id="KW-1185">Reference proteome</keyword>
<keyword evidence="4" id="KW-0227">DNA damage</keyword>
<keyword evidence="10" id="KW-0418">Kinase</keyword>
<dbReference type="GO" id="GO:0005634">
    <property type="term" value="C:nucleus"/>
    <property type="evidence" value="ECO:0007669"/>
    <property type="project" value="UniProtKB-SubCell"/>
</dbReference>
<gene>
    <name evidence="10" type="primary">Atm</name>
    <name evidence="10" type="ORF">GTO96_0013202</name>
</gene>
<evidence type="ECO:0000256" key="4">
    <source>
        <dbReference type="ARBA" id="ARBA00022763"/>
    </source>
</evidence>
<dbReference type="SUPFAM" id="SSF56112">
    <property type="entry name" value="Protein kinase-like (PK-like)"/>
    <property type="match status" value="1"/>
</dbReference>
<dbReference type="Pfam" id="PF02259">
    <property type="entry name" value="FAT"/>
    <property type="match status" value="1"/>
</dbReference>
<dbReference type="InterPro" id="IPR036940">
    <property type="entry name" value="PI3/4_kinase_cat_sf"/>
</dbReference>
<evidence type="ECO:0000256" key="3">
    <source>
        <dbReference type="ARBA" id="ARBA00022527"/>
    </source>
</evidence>
<keyword evidence="5" id="KW-0539">Nucleus</keyword>
<dbReference type="InterPro" id="IPR021668">
    <property type="entry name" value="TAN"/>
</dbReference>
<dbReference type="Pfam" id="PF11640">
    <property type="entry name" value="TAN"/>
    <property type="match status" value="1"/>
</dbReference>
<dbReference type="EMBL" id="JAATIS010008602">
    <property type="protein sequence ID" value="KAG2457109.1"/>
    <property type="molecule type" value="Genomic_DNA"/>
</dbReference>
<dbReference type="InterPro" id="IPR038980">
    <property type="entry name" value="ATM_plant"/>
</dbReference>
<dbReference type="InterPro" id="IPR011009">
    <property type="entry name" value="Kinase-like_dom_sf"/>
</dbReference>
<dbReference type="InterPro" id="IPR000403">
    <property type="entry name" value="PI3/4_kinase_cat_dom"/>
</dbReference>
<dbReference type="SMART" id="SM00146">
    <property type="entry name" value="PI3Kc"/>
    <property type="match status" value="1"/>
</dbReference>
<evidence type="ECO:0000256" key="1">
    <source>
        <dbReference type="ARBA" id="ARBA00004123"/>
    </source>
</evidence>
<dbReference type="Pfam" id="PF02260">
    <property type="entry name" value="FATC"/>
    <property type="match status" value="1"/>
</dbReference>
<proteinExistence type="inferred from homology"/>
<dbReference type="PANTHER" id="PTHR37079">
    <property type="entry name" value="SERINE/THREONINE-PROTEIN KINASE ATM"/>
    <property type="match status" value="1"/>
</dbReference>
<evidence type="ECO:0000313" key="11">
    <source>
        <dbReference type="Proteomes" id="UP000886611"/>
    </source>
</evidence>
<evidence type="ECO:0000259" key="8">
    <source>
        <dbReference type="PROSITE" id="PS51189"/>
    </source>
</evidence>
<feature type="domain" description="FATC" evidence="9">
    <location>
        <begin position="2006"/>
        <end position="2038"/>
    </location>
</feature>
<accession>A0A8X8BJE3</accession>
<dbReference type="Proteomes" id="UP000886611">
    <property type="component" value="Unassembled WGS sequence"/>
</dbReference>
<protein>
    <submittedName>
        <fullName evidence="10">ATM kinase</fullName>
    </submittedName>
</protein>
<dbReference type="InterPro" id="IPR003152">
    <property type="entry name" value="FATC_dom"/>
</dbReference>
<reference evidence="10 11" key="1">
    <citation type="journal article" date="2021" name="Cell">
        <title>Tracing the genetic footprints of vertebrate landing in non-teleost ray-finned fishes.</title>
        <authorList>
            <person name="Bi X."/>
            <person name="Wang K."/>
            <person name="Yang L."/>
            <person name="Pan H."/>
            <person name="Jiang H."/>
            <person name="Wei Q."/>
            <person name="Fang M."/>
            <person name="Yu H."/>
            <person name="Zhu C."/>
            <person name="Cai Y."/>
            <person name="He Y."/>
            <person name="Gan X."/>
            <person name="Zeng H."/>
            <person name="Yu D."/>
            <person name="Zhu Y."/>
            <person name="Jiang H."/>
            <person name="Qiu Q."/>
            <person name="Yang H."/>
            <person name="Zhang Y.E."/>
            <person name="Wang W."/>
            <person name="Zhu M."/>
            <person name="He S."/>
            <person name="Zhang G."/>
        </authorList>
    </citation>
    <scope>NUCLEOTIDE SEQUENCE [LARGE SCALE GENOMIC DNA]</scope>
    <source>
        <strain evidence="10">Bchr_013</strain>
    </source>
</reference>
<dbReference type="Pfam" id="PF00454">
    <property type="entry name" value="PI3_PI4_kinase"/>
    <property type="match status" value="1"/>
</dbReference>
<feature type="non-terminal residue" evidence="10">
    <location>
        <position position="1"/>
    </location>
</feature>
<comment type="subcellular location">
    <subcellularLocation>
        <location evidence="1">Nucleus</location>
    </subcellularLocation>
</comment>
<dbReference type="GO" id="GO:0006974">
    <property type="term" value="P:DNA damage response"/>
    <property type="evidence" value="ECO:0007669"/>
    <property type="project" value="UniProtKB-KW"/>
</dbReference>
<dbReference type="PROSITE" id="PS51189">
    <property type="entry name" value="FAT"/>
    <property type="match status" value="1"/>
</dbReference>
<evidence type="ECO:0000259" key="7">
    <source>
        <dbReference type="PROSITE" id="PS50290"/>
    </source>
</evidence>
<feature type="non-terminal residue" evidence="10">
    <location>
        <position position="2038"/>
    </location>
</feature>
<evidence type="ECO:0000256" key="5">
    <source>
        <dbReference type="ARBA" id="ARBA00023242"/>
    </source>
</evidence>
<comment type="caution">
    <text evidence="10">The sequence shown here is derived from an EMBL/GenBank/DDBJ whole genome shotgun (WGS) entry which is preliminary data.</text>
</comment>
<dbReference type="SMART" id="SM01343">
    <property type="entry name" value="FATC"/>
    <property type="match status" value="1"/>
</dbReference>
<organism evidence="10 11">
    <name type="scientific">Polypterus senegalus</name>
    <name type="common">Senegal bichir</name>
    <dbReference type="NCBI Taxonomy" id="55291"/>
    <lineage>
        <taxon>Eukaryota</taxon>
        <taxon>Metazoa</taxon>
        <taxon>Chordata</taxon>
        <taxon>Craniata</taxon>
        <taxon>Vertebrata</taxon>
        <taxon>Euteleostomi</taxon>
        <taxon>Actinopterygii</taxon>
        <taxon>Polypteriformes</taxon>
        <taxon>Polypteridae</taxon>
        <taxon>Polypterus</taxon>
    </lineage>
</organism>
<comment type="similarity">
    <text evidence="2">Belongs to the PI3/PI4-kinase family. ATM subfamily.</text>
</comment>
<dbReference type="PANTHER" id="PTHR37079:SF4">
    <property type="entry name" value="SERINE_THREONINE-PROTEIN KINASE ATM"/>
    <property type="match status" value="1"/>
</dbReference>
<sequence length="2038" mass="233984">MRRVLQRYIQKETECILSGKANVSATTQANRQKKMQEISSLVKYFIRCANKRGPRLKCSELLSHVMNILQNSYTCSAYGADYSSILLKDILSVRKYWCEINQKQWADLLELYCKLYRKSCKDIDRVLLARIIFTLVRGCCLQTEGVTHSLFNFFSKSLPEARRVCALGEEILPTIMYVWSQRRPQDHLKEEIVEFFSIQLHVHHPKGAKTEETGAYADDWSKWQSLLYSLYDAIASELNQIGSRGKYSTGFRPIAVKENIVELMADICHQLFTQDSRILEITQSTAQRETHHGVANKRRRIDIGWEVIRDKLQISQSDFDIIPCFFPNKVDIMDVEILDCESLFLHSTFDEVPGCFSVEENVDKQSTTRTSVHLITGLKEKLEQYLLIVAEHLLNRYFPNSQSPQAECLLRCVSLLTGVLSCYIVVGVVTEEDACKTILFQKSKMTRKYEPSMTIQVPDDVNVSRINNQVEMDFFDDDDGCSRTTDLSEINDNVDLQCGTGANNALSEEHLTKQDFVYLDALKFLCLCASSESIHGLSFRPVDIRRKLLSFIDQLDNTKPVHLHTFKTSCTIRPFSQFEFWARLRRLLMSMMDYFQSLVQLCSAYNSEYLSRTLSKDGRSTASVRAALAKCMIALLEGDPQCHWSIFNMADEDIPISDAFPQFLADSDHEVRMLTAMSVNRLFLEFTPKSCGKMKLLPLTLQQKAFENVYLKAQEGIGFQKRSMADEFEDEQFNRKATLLKVIYVVLCCSPVCEKQALFALFQSFKENKIDLRLIKKVLSPVSKSLNYRNVKHLISSHLDYLVTEWLRQKDDGYSLQAFPYALLEFSTLDEFYRSCYNILVPHLVFLEDFEQVKAIGKRIERDWKELLADCFPKIMVNILPCFAIKKNEVGQQREKASKVYDILQEDTCMGKQRTNLSFQKNIQIEKIQEFSSMINCCSSREMYAVNRPAHLDEVSTRSFSLCCDLLSSVCQNALKYCGDALENHLQVIVGTLTPTVTEQSAVRQQVLRLLKFLVIEGKENENLYNAVRMLEPFPDVPLFKELRAAQHKVKYSRGPFTLEEEIKHFLSVSSCDSLPITRLEGLIDLKKQLQLHKEQMRELLKESQVDPQDSILLKLIRKLLQLCKTAVGHSGSRDILEAAGSCLGEVGPVDFATVALFHNKDYLNSKAEDLFQEKEFQWLYVILHSINNALTDRNSACGTVFDNSFWLELNYFEVAIAAQSCAADFTALLYSEIYVDKIRSDYEESQRNASKVSRRILFEESSQSFTITSLSEKSREETGKSLQALQNFGLCNTLLTYLKGLEYENTDWGTELQEIRFQAAWRNMQWDYTPSASDETVAPGYHESLHSALQSLQNKEISAFHDNLKYARTVTEAMLNNVYNNWQQQSKLLQDSDFSFQEPVMALRTVIQEALIEKEASSIRKEYLKSKFIEHLMEFSKCARFAGNTQLAERAIFQIKQHTTAGLGSPMWKLEEAQMFWARKEEGLALGILRKMIHNLADEAVEVIGGSSDSNDAQLQSSKMKASLSLARFSDAQYQSIENYMKSSEFENKRALLEKAKQEVGLMKVHRVETSKYTIKIERELELDEKALCNQKEDRIRFLCKAVENYINCLEFGEEHDVWVFRLCSLWLENSAVSEVNSMVKNGIRKIPSYKFLPLMYQLAARMGSKMPGAATEGDGFHDVLNEVICRTSIDHPHHTLFIILALVNANKDDTFRRSEGLKKSGLSKHAPKQTSLLDKERSEVAQEIVNVIRKEKAKMVKNVEILCEAYISLANMDASRWKTEKNNIVLSKNVMHDFLILIKLQGQDDLRQDAVMQQVFQMCNMLLLRNTETRKRKLTIRRYKVVPFSQRSGVLEWCTGTVPIGEYLIDPSKGAHKRYRPDDWSSMEVVKKTFEDKLNTYLEVCQNFKPVFRYFCMERFLDPAVWLERRLAYTRSVATSSIGVAFEQGKILPTPETVPFRLSRDIVDGMGITGVEGVFRSDTQNFNKVAERVLLRLHEKLKGVEEGAVLSVGGQVNLLIQQAMDPKNLSRLFPGWQPWI</sequence>
<feature type="domain" description="FAT" evidence="8">
    <location>
        <begin position="1214"/>
        <end position="1707"/>
    </location>
</feature>
<dbReference type="Gene3D" id="3.30.1010.10">
    <property type="entry name" value="Phosphatidylinositol 3-kinase Catalytic Subunit, Chain A, domain 4"/>
    <property type="match status" value="1"/>
</dbReference>
<comment type="catalytic activity">
    <reaction evidence="6">
        <text>L-threonyl-[protein] + ATP = O-phospho-L-threonyl-[protein] + ADP + H(+)</text>
        <dbReference type="Rhea" id="RHEA:46608"/>
        <dbReference type="Rhea" id="RHEA-COMP:11060"/>
        <dbReference type="Rhea" id="RHEA-COMP:11605"/>
        <dbReference type="ChEBI" id="CHEBI:15378"/>
        <dbReference type="ChEBI" id="CHEBI:30013"/>
        <dbReference type="ChEBI" id="CHEBI:30616"/>
        <dbReference type="ChEBI" id="CHEBI:61977"/>
        <dbReference type="ChEBI" id="CHEBI:456216"/>
        <dbReference type="EC" id="2.7.11.1"/>
    </reaction>
</comment>
<dbReference type="PROSITE" id="PS51190">
    <property type="entry name" value="FATC"/>
    <property type="match status" value="1"/>
</dbReference>
<dbReference type="InterPro" id="IPR003151">
    <property type="entry name" value="PIK-rel_kinase_FAT"/>
</dbReference>
<feature type="domain" description="PI3K/PI4K catalytic" evidence="7">
    <location>
        <begin position="1764"/>
        <end position="2038"/>
    </location>
</feature>
<keyword evidence="3" id="KW-0723">Serine/threonine-protein kinase</keyword>
<evidence type="ECO:0000256" key="2">
    <source>
        <dbReference type="ARBA" id="ARBA00010769"/>
    </source>
</evidence>
<dbReference type="GO" id="GO:0004674">
    <property type="term" value="F:protein serine/threonine kinase activity"/>
    <property type="evidence" value="ECO:0007669"/>
    <property type="project" value="UniProtKB-KW"/>
</dbReference>